<dbReference type="PROSITE" id="PS51059">
    <property type="entry name" value="PARP_CATALYTIC"/>
    <property type="match status" value="1"/>
</dbReference>
<feature type="domain" description="PARP catalytic" evidence="5">
    <location>
        <begin position="65"/>
        <end position="294"/>
    </location>
</feature>
<dbReference type="GO" id="GO:0070212">
    <property type="term" value="P:protein poly-ADP-ribosylation"/>
    <property type="evidence" value="ECO:0007669"/>
    <property type="project" value="TreeGrafter"/>
</dbReference>
<evidence type="ECO:0000256" key="3">
    <source>
        <dbReference type="ARBA" id="ARBA00023027"/>
    </source>
</evidence>
<keyword evidence="7" id="KW-1185">Reference proteome</keyword>
<comment type="caution">
    <text evidence="6">The sequence shown here is derived from an EMBL/GenBank/DDBJ whole genome shotgun (WGS) entry which is preliminary data.</text>
</comment>
<dbReference type="InterPro" id="IPR012317">
    <property type="entry name" value="Poly(ADP-ribose)pol_cat_dom"/>
</dbReference>
<keyword evidence="3 4" id="KW-0520">NAD</keyword>
<evidence type="ECO:0000256" key="1">
    <source>
        <dbReference type="ARBA" id="ARBA00022676"/>
    </source>
</evidence>
<accession>A0A226E6B4</accession>
<dbReference type="Proteomes" id="UP000198287">
    <property type="component" value="Unassembled WGS sequence"/>
</dbReference>
<organism evidence="6 7">
    <name type="scientific">Folsomia candida</name>
    <name type="common">Springtail</name>
    <dbReference type="NCBI Taxonomy" id="158441"/>
    <lineage>
        <taxon>Eukaryota</taxon>
        <taxon>Metazoa</taxon>
        <taxon>Ecdysozoa</taxon>
        <taxon>Arthropoda</taxon>
        <taxon>Hexapoda</taxon>
        <taxon>Collembola</taxon>
        <taxon>Entomobryomorpha</taxon>
        <taxon>Isotomoidea</taxon>
        <taxon>Isotomidae</taxon>
        <taxon>Proisotominae</taxon>
        <taxon>Folsomia</taxon>
    </lineage>
</organism>
<dbReference type="GO" id="GO:0003950">
    <property type="term" value="F:NAD+ poly-ADP-ribosyltransferase activity"/>
    <property type="evidence" value="ECO:0007669"/>
    <property type="project" value="UniProtKB-UniRule"/>
</dbReference>
<gene>
    <name evidence="6" type="ORF">Fcan01_12999</name>
</gene>
<sequence>MDTIRLIIIRLRKLISGTMSSSTSESDEDDLANQFKNLSTKHQGHHKTKGKPIHEPASLQLLQQITGKSETELKTYLFKAQLLTTSHENYTKIVQYVRNSQEHGFGIQVVNIVRLVRNNDFEFQHEHKHSSPSTSKTSNFRMILWHGTKKNSVSAILSNGFAKPPNKNQMFGTGCYFADRASKSANYCDGTTPGKLGYMFLCDVKLGKMYKAKNPHNDYSSPPSGYDTVKCVGAKIPDWDTNQHIDGAVLPSGPTRDNLRFGAYSVNFNEYVVYTPERIKAKYLVVVKFQAQKC</sequence>
<reference evidence="6 7" key="1">
    <citation type="submission" date="2015-12" db="EMBL/GenBank/DDBJ databases">
        <title>The genome of Folsomia candida.</title>
        <authorList>
            <person name="Faddeeva A."/>
            <person name="Derks M.F."/>
            <person name="Anvar Y."/>
            <person name="Smit S."/>
            <person name="Van Straalen N."/>
            <person name="Roelofs D."/>
        </authorList>
    </citation>
    <scope>NUCLEOTIDE SEQUENCE [LARGE SCALE GENOMIC DNA]</scope>
    <source>
        <strain evidence="6 7">VU population</strain>
        <tissue evidence="6">Whole body</tissue>
    </source>
</reference>
<keyword evidence="1 4" id="KW-0328">Glycosyltransferase</keyword>
<dbReference type="GO" id="GO:0006302">
    <property type="term" value="P:double-strand break repair"/>
    <property type="evidence" value="ECO:0007669"/>
    <property type="project" value="TreeGrafter"/>
</dbReference>
<keyword evidence="2 4" id="KW-0808">Transferase</keyword>
<dbReference type="InterPro" id="IPR050800">
    <property type="entry name" value="ARTD/PARP"/>
</dbReference>
<dbReference type="AlphaFoldDB" id="A0A226E6B4"/>
<dbReference type="Pfam" id="PF00644">
    <property type="entry name" value="PARP"/>
    <property type="match status" value="1"/>
</dbReference>
<evidence type="ECO:0000313" key="6">
    <source>
        <dbReference type="EMBL" id="OXA52116.1"/>
    </source>
</evidence>
<dbReference type="GO" id="GO:1990404">
    <property type="term" value="F:NAD+-protein mono-ADP-ribosyltransferase activity"/>
    <property type="evidence" value="ECO:0007669"/>
    <property type="project" value="TreeGrafter"/>
</dbReference>
<protein>
    <recommendedName>
        <fullName evidence="4">Poly [ADP-ribose] polymerase</fullName>
        <shortName evidence="4">PARP</shortName>
        <ecNumber evidence="4">2.4.2.-</ecNumber>
    </recommendedName>
</protein>
<evidence type="ECO:0000256" key="2">
    <source>
        <dbReference type="ARBA" id="ARBA00022679"/>
    </source>
</evidence>
<dbReference type="EMBL" id="LNIX01000007">
    <property type="protein sequence ID" value="OXA52116.1"/>
    <property type="molecule type" value="Genomic_DNA"/>
</dbReference>
<evidence type="ECO:0000313" key="7">
    <source>
        <dbReference type="Proteomes" id="UP000198287"/>
    </source>
</evidence>
<dbReference type="EC" id="2.4.2.-" evidence="4"/>
<name>A0A226E6B4_FOLCA</name>
<dbReference type="GO" id="GO:0005730">
    <property type="term" value="C:nucleolus"/>
    <property type="evidence" value="ECO:0007669"/>
    <property type="project" value="TreeGrafter"/>
</dbReference>
<dbReference type="OMA" id="DPMHANI"/>
<evidence type="ECO:0000259" key="5">
    <source>
        <dbReference type="PROSITE" id="PS51059"/>
    </source>
</evidence>
<proteinExistence type="predicted"/>
<evidence type="ECO:0000256" key="4">
    <source>
        <dbReference type="RuleBase" id="RU362114"/>
    </source>
</evidence>
<dbReference type="Gene3D" id="3.90.228.10">
    <property type="match status" value="1"/>
</dbReference>
<dbReference type="OrthoDB" id="429950at2759"/>
<dbReference type="PANTHER" id="PTHR10459">
    <property type="entry name" value="DNA LIGASE"/>
    <property type="match status" value="1"/>
</dbReference>
<dbReference type="STRING" id="158441.A0A226E6B4"/>
<dbReference type="SUPFAM" id="SSF56399">
    <property type="entry name" value="ADP-ribosylation"/>
    <property type="match status" value="1"/>
</dbReference>
<dbReference type="PANTHER" id="PTHR10459:SF117">
    <property type="entry name" value="POLY [ADP-RIBOSE] POLYMERASE TANKYRASE"/>
    <property type="match status" value="1"/>
</dbReference>